<dbReference type="AlphaFoldDB" id="A0A2S6H0I5"/>
<organism evidence="1 2">
    <name type="scientific">Actinokineospora auranticolor</name>
    <dbReference type="NCBI Taxonomy" id="155976"/>
    <lineage>
        <taxon>Bacteria</taxon>
        <taxon>Bacillati</taxon>
        <taxon>Actinomycetota</taxon>
        <taxon>Actinomycetes</taxon>
        <taxon>Pseudonocardiales</taxon>
        <taxon>Pseudonocardiaceae</taxon>
        <taxon>Actinokineospora</taxon>
    </lineage>
</organism>
<comment type="caution">
    <text evidence="1">The sequence shown here is derived from an EMBL/GenBank/DDBJ whole genome shotgun (WGS) entry which is preliminary data.</text>
</comment>
<reference evidence="1 2" key="1">
    <citation type="submission" date="2018-02" db="EMBL/GenBank/DDBJ databases">
        <title>Genomic Encyclopedia of Archaeal and Bacterial Type Strains, Phase II (KMG-II): from individual species to whole genera.</title>
        <authorList>
            <person name="Goeker M."/>
        </authorList>
    </citation>
    <scope>NUCLEOTIDE SEQUENCE [LARGE SCALE GENOMIC DNA]</scope>
    <source>
        <strain evidence="1 2">YU 961-1</strain>
    </source>
</reference>
<proteinExistence type="predicted"/>
<dbReference type="OrthoDB" id="3576999at2"/>
<sequence>MSEPVLVVVSADAASRLPEVVADLTAAGLRVEHVLAEIGTITGSAPTGAIRTLRAVSGVDKVEPACGDFGIPPPDSEVQ</sequence>
<name>A0A2S6H0I5_9PSEU</name>
<dbReference type="EMBL" id="PTIX01000001">
    <property type="protein sequence ID" value="PPK71012.1"/>
    <property type="molecule type" value="Genomic_DNA"/>
</dbReference>
<dbReference type="RefSeq" id="WP_104475961.1">
    <property type="nucleotide sequence ID" value="NZ_CP154825.1"/>
</dbReference>
<gene>
    <name evidence="1" type="ORF">CLV40_101198</name>
</gene>
<evidence type="ECO:0000313" key="1">
    <source>
        <dbReference type="EMBL" id="PPK71012.1"/>
    </source>
</evidence>
<dbReference type="Proteomes" id="UP000239203">
    <property type="component" value="Unassembled WGS sequence"/>
</dbReference>
<keyword evidence="2" id="KW-1185">Reference proteome</keyword>
<protein>
    <submittedName>
        <fullName evidence="1">Uncharacterized protein</fullName>
    </submittedName>
</protein>
<evidence type="ECO:0000313" key="2">
    <source>
        <dbReference type="Proteomes" id="UP000239203"/>
    </source>
</evidence>
<accession>A0A2S6H0I5</accession>